<proteinExistence type="predicted"/>
<dbReference type="Pfam" id="PF00668">
    <property type="entry name" value="Condensation"/>
    <property type="match status" value="1"/>
</dbReference>
<gene>
    <name evidence="6" type="ORF">ACFSX3_26240</name>
</gene>
<keyword evidence="7" id="KW-1185">Reference proteome</keyword>
<dbReference type="PANTHER" id="PTHR45527">
    <property type="entry name" value="NONRIBOSOMAL PEPTIDE SYNTHETASE"/>
    <property type="match status" value="1"/>
</dbReference>
<dbReference type="InterPro" id="IPR036736">
    <property type="entry name" value="ACP-like_sf"/>
</dbReference>
<name>A0ABW5FHY8_9BACL</name>
<evidence type="ECO:0000256" key="3">
    <source>
        <dbReference type="ARBA" id="ARBA00022553"/>
    </source>
</evidence>
<dbReference type="InterPro" id="IPR020806">
    <property type="entry name" value="PKS_PP-bd"/>
</dbReference>
<evidence type="ECO:0000313" key="6">
    <source>
        <dbReference type="EMBL" id="MFD2413387.1"/>
    </source>
</evidence>
<evidence type="ECO:0000256" key="4">
    <source>
        <dbReference type="ARBA" id="ARBA00022737"/>
    </source>
</evidence>
<dbReference type="Gene3D" id="3.30.300.30">
    <property type="match status" value="1"/>
</dbReference>
<organism evidence="6 7">
    <name type="scientific">Paenibacillus rhizoplanae</name>
    <dbReference type="NCBI Taxonomy" id="1917181"/>
    <lineage>
        <taxon>Bacteria</taxon>
        <taxon>Bacillati</taxon>
        <taxon>Bacillota</taxon>
        <taxon>Bacilli</taxon>
        <taxon>Bacillales</taxon>
        <taxon>Paenibacillaceae</taxon>
        <taxon>Paenibacillus</taxon>
    </lineage>
</organism>
<dbReference type="InterPro" id="IPR009081">
    <property type="entry name" value="PP-bd_ACP"/>
</dbReference>
<evidence type="ECO:0000256" key="1">
    <source>
        <dbReference type="ARBA" id="ARBA00001957"/>
    </source>
</evidence>
<dbReference type="SUPFAM" id="SSF47336">
    <property type="entry name" value="ACP-like"/>
    <property type="match status" value="1"/>
</dbReference>
<dbReference type="Gene3D" id="3.30.559.10">
    <property type="entry name" value="Chloramphenicol acetyltransferase-like domain"/>
    <property type="match status" value="1"/>
</dbReference>
<keyword evidence="3" id="KW-0597">Phosphoprotein</keyword>
<dbReference type="SMART" id="SM00823">
    <property type="entry name" value="PKS_PP"/>
    <property type="match status" value="1"/>
</dbReference>
<reference evidence="7" key="1">
    <citation type="journal article" date="2019" name="Int. J. Syst. Evol. Microbiol.">
        <title>The Global Catalogue of Microorganisms (GCM) 10K type strain sequencing project: providing services to taxonomists for standard genome sequencing and annotation.</title>
        <authorList>
            <consortium name="The Broad Institute Genomics Platform"/>
            <consortium name="The Broad Institute Genome Sequencing Center for Infectious Disease"/>
            <person name="Wu L."/>
            <person name="Ma J."/>
        </authorList>
    </citation>
    <scope>NUCLEOTIDE SEQUENCE [LARGE SCALE GENOMIC DNA]</scope>
    <source>
        <strain evidence="7">CCM 8725</strain>
    </source>
</reference>
<feature type="non-terminal residue" evidence="6">
    <location>
        <position position="1"/>
    </location>
</feature>
<dbReference type="Proteomes" id="UP001597448">
    <property type="component" value="Unassembled WGS sequence"/>
</dbReference>
<dbReference type="InterPro" id="IPR025110">
    <property type="entry name" value="AMP-bd_C"/>
</dbReference>
<dbReference type="InterPro" id="IPR023213">
    <property type="entry name" value="CAT-like_dom_sf"/>
</dbReference>
<evidence type="ECO:0000313" key="7">
    <source>
        <dbReference type="Proteomes" id="UP001597448"/>
    </source>
</evidence>
<dbReference type="Pfam" id="PF00550">
    <property type="entry name" value="PP-binding"/>
    <property type="match status" value="1"/>
</dbReference>
<dbReference type="Gene3D" id="3.40.50.12780">
    <property type="entry name" value="N-terminal domain of ligase-like"/>
    <property type="match status" value="1"/>
</dbReference>
<dbReference type="PANTHER" id="PTHR45527:SF1">
    <property type="entry name" value="FATTY ACID SYNTHASE"/>
    <property type="match status" value="1"/>
</dbReference>
<comment type="cofactor">
    <cofactor evidence="1">
        <name>pantetheine 4'-phosphate</name>
        <dbReference type="ChEBI" id="CHEBI:47942"/>
    </cofactor>
</comment>
<evidence type="ECO:0000259" key="5">
    <source>
        <dbReference type="PROSITE" id="PS50075"/>
    </source>
</evidence>
<keyword evidence="2" id="KW-0596">Phosphopantetheine</keyword>
<dbReference type="RefSeq" id="WP_379313446.1">
    <property type="nucleotide sequence ID" value="NZ_JBHUKY010000064.1"/>
</dbReference>
<feature type="domain" description="Carrier" evidence="5">
    <location>
        <begin position="138"/>
        <end position="212"/>
    </location>
</feature>
<keyword evidence="4" id="KW-0677">Repeat</keyword>
<dbReference type="Gene3D" id="1.10.1200.10">
    <property type="entry name" value="ACP-like"/>
    <property type="match status" value="1"/>
</dbReference>
<dbReference type="InterPro" id="IPR045851">
    <property type="entry name" value="AMP-bd_C_sf"/>
</dbReference>
<dbReference type="SUPFAM" id="SSF56801">
    <property type="entry name" value="Acetyl-CoA synthetase-like"/>
    <property type="match status" value="1"/>
</dbReference>
<dbReference type="InterPro" id="IPR042099">
    <property type="entry name" value="ANL_N_sf"/>
</dbReference>
<comment type="caution">
    <text evidence="6">The sequence shown here is derived from an EMBL/GenBank/DDBJ whole genome shotgun (WGS) entry which is preliminary data.</text>
</comment>
<evidence type="ECO:0000256" key="2">
    <source>
        <dbReference type="ARBA" id="ARBA00022450"/>
    </source>
</evidence>
<dbReference type="InterPro" id="IPR001242">
    <property type="entry name" value="Condensation_dom"/>
</dbReference>
<dbReference type="Pfam" id="PF13193">
    <property type="entry name" value="AMP-binding_C"/>
    <property type="match status" value="1"/>
</dbReference>
<dbReference type="PROSITE" id="PS50075">
    <property type="entry name" value="CARRIER"/>
    <property type="match status" value="1"/>
</dbReference>
<dbReference type="SUPFAM" id="SSF52777">
    <property type="entry name" value="CoA-dependent acyltransferases"/>
    <property type="match status" value="1"/>
</dbReference>
<protein>
    <submittedName>
        <fullName evidence="6">Phosphopantetheine-binding protein</fullName>
    </submittedName>
</protein>
<accession>A0ABW5FHY8</accession>
<sequence>PFEPGERMYRTGDLARWLPDGNLEYMGRIDEQVKIRGYRIEAGEIVHRLLQHTDVKEAVVIARKDEKDESYLCAYVVSGGVFEASGLRAYLKCSLPEYMIPSYFVRLEQFPLTVNGKVDRKGLPAPEESLQNGAEQAMPETELEAKLAKIWQVVLGVPRLSVLDSFFDLGGHSLKALVLMSEMEKAGCRVTLTDIYHYKSIRALAAYLQPAKEQEGLIEAKETLVSWLHRGTEGMYELVSYQVRGVFEETKNINILYSDDVEKNRVESLVQMMNGKVTKNLLPHYIVPLHRRIEVDPNETIDEEVFFRRLCLNKIETDEATTIRARLQDEYLQTDRWIKKGQVVQVYPFGAIQQMQIKFQTPPSIVFFKLDEYVNYTLLDQSYAQLVQRHGLLRSVPVQGEPCVCWKEYAFLSSRPPKLYLIDVSGYNSYGPFMDMLQDFVHNTRYDGERILYQMILLKRNLREHYVIGLLHHALSDRVTTEVIERQMVSYYRSLLLNQVPPSDEVKPFLEYVKHIQSGPQGISEQELISAFELEAFHRSKQNILRRLEHRTSDEAFLFNVTIPSNEHSLERALSVYTKGLQAYLETDHFPLLFLYDGRRYEEASYYNTVGEFIDFVPLFIDTGWNTDKTMRSVKARLDLLKDKNLNFMHLLTDPACRYDWFRTKRFVQFGENYEHVDLFMFNYLGNSAKGSLRESYDDTVVKQPNPLPIYSLFNCIATSYADGFIFSLRCSYKIDVEEVRTAFLKAACELYT</sequence>
<dbReference type="EMBL" id="JBHUKY010000064">
    <property type="protein sequence ID" value="MFD2413387.1"/>
    <property type="molecule type" value="Genomic_DNA"/>
</dbReference>